<dbReference type="EMBL" id="UYJE01001519">
    <property type="protein sequence ID" value="VDI02775.1"/>
    <property type="molecule type" value="Genomic_DNA"/>
</dbReference>
<keyword evidence="2" id="KW-1185">Reference proteome</keyword>
<dbReference type="AlphaFoldDB" id="A0A8B6CB96"/>
<evidence type="ECO:0000313" key="2">
    <source>
        <dbReference type="Proteomes" id="UP000596742"/>
    </source>
</evidence>
<reference evidence="1" key="1">
    <citation type="submission" date="2018-11" db="EMBL/GenBank/DDBJ databases">
        <authorList>
            <person name="Alioto T."/>
            <person name="Alioto T."/>
        </authorList>
    </citation>
    <scope>NUCLEOTIDE SEQUENCE</scope>
</reference>
<sequence length="159" mass="17779">MARISTEKYESLNFYKYLCQKIGSEEVVRIRRFVLCIPDMSQTLNRKTISSGSKGEGLNLKEFFDPGNSMAKLIKIHGPCLSDTGDKYDSAGSIKCDKWVSQAQPWVKRPRTLWPSPAIISKIISCGVLFVPIGCKGSINENGMANFVFCSRKVSDIFL</sequence>
<dbReference type="Proteomes" id="UP000596742">
    <property type="component" value="Unassembled WGS sequence"/>
</dbReference>
<organism evidence="1 2">
    <name type="scientific">Mytilus galloprovincialis</name>
    <name type="common">Mediterranean mussel</name>
    <dbReference type="NCBI Taxonomy" id="29158"/>
    <lineage>
        <taxon>Eukaryota</taxon>
        <taxon>Metazoa</taxon>
        <taxon>Spiralia</taxon>
        <taxon>Lophotrochozoa</taxon>
        <taxon>Mollusca</taxon>
        <taxon>Bivalvia</taxon>
        <taxon>Autobranchia</taxon>
        <taxon>Pteriomorphia</taxon>
        <taxon>Mytilida</taxon>
        <taxon>Mytiloidea</taxon>
        <taxon>Mytilidae</taxon>
        <taxon>Mytilinae</taxon>
        <taxon>Mytilus</taxon>
    </lineage>
</organism>
<comment type="caution">
    <text evidence="1">The sequence shown here is derived from an EMBL/GenBank/DDBJ whole genome shotgun (WGS) entry which is preliminary data.</text>
</comment>
<evidence type="ECO:0000313" key="1">
    <source>
        <dbReference type="EMBL" id="VDI02775.1"/>
    </source>
</evidence>
<proteinExistence type="predicted"/>
<gene>
    <name evidence="1" type="ORF">MGAL_10B060595</name>
</gene>
<accession>A0A8B6CB96</accession>
<dbReference type="OrthoDB" id="6127746at2759"/>
<name>A0A8B6CB96_MYTGA</name>
<protein>
    <submittedName>
        <fullName evidence="1">Uncharacterized protein</fullName>
    </submittedName>
</protein>